<dbReference type="InterPro" id="IPR021833">
    <property type="entry name" value="DUF3425"/>
</dbReference>
<evidence type="ECO:0000313" key="3">
    <source>
        <dbReference type="Proteomes" id="UP001056384"/>
    </source>
</evidence>
<feature type="region of interest" description="Disordered" evidence="1">
    <location>
        <begin position="400"/>
        <end position="463"/>
    </location>
</feature>
<dbReference type="Pfam" id="PF11905">
    <property type="entry name" value="DUF3425"/>
    <property type="match status" value="1"/>
</dbReference>
<feature type="compositionally biased region" description="Basic and acidic residues" evidence="1">
    <location>
        <begin position="421"/>
        <end position="430"/>
    </location>
</feature>
<organism evidence="2 3">
    <name type="scientific">Septoria linicola</name>
    <dbReference type="NCBI Taxonomy" id="215465"/>
    <lineage>
        <taxon>Eukaryota</taxon>
        <taxon>Fungi</taxon>
        <taxon>Dikarya</taxon>
        <taxon>Ascomycota</taxon>
        <taxon>Pezizomycotina</taxon>
        <taxon>Dothideomycetes</taxon>
        <taxon>Dothideomycetidae</taxon>
        <taxon>Mycosphaerellales</taxon>
        <taxon>Mycosphaerellaceae</taxon>
        <taxon>Septoria</taxon>
    </lineage>
</organism>
<keyword evidence="3" id="KW-1185">Reference proteome</keyword>
<dbReference type="OrthoDB" id="3637896at2759"/>
<feature type="region of interest" description="Disordered" evidence="1">
    <location>
        <begin position="103"/>
        <end position="128"/>
    </location>
</feature>
<dbReference type="Proteomes" id="UP001056384">
    <property type="component" value="Chromosome 9"/>
</dbReference>
<dbReference type="PANTHER" id="PTHR37012">
    <property type="entry name" value="B-ZIP TRANSCRIPTION FACTOR (EUROFUNG)-RELATED"/>
    <property type="match status" value="1"/>
</dbReference>
<feature type="compositionally biased region" description="Polar residues" evidence="1">
    <location>
        <begin position="112"/>
        <end position="125"/>
    </location>
</feature>
<proteinExistence type="predicted"/>
<evidence type="ECO:0000256" key="1">
    <source>
        <dbReference type="SAM" id="MobiDB-lite"/>
    </source>
</evidence>
<evidence type="ECO:0000313" key="2">
    <source>
        <dbReference type="EMBL" id="USW56937.1"/>
    </source>
</evidence>
<name>A0A9Q9B3X2_9PEZI</name>
<feature type="region of interest" description="Disordered" evidence="1">
    <location>
        <begin position="500"/>
        <end position="523"/>
    </location>
</feature>
<accession>A0A9Q9B3X2</accession>
<dbReference type="AlphaFoldDB" id="A0A9Q9B3X2"/>
<feature type="compositionally biased region" description="Polar residues" evidence="1">
    <location>
        <begin position="446"/>
        <end position="463"/>
    </location>
</feature>
<dbReference type="PANTHER" id="PTHR37012:SF7">
    <property type="entry name" value="B-ZIP TRANSCRIPTION FACTOR (EUROFUNG)-RELATED"/>
    <property type="match status" value="1"/>
</dbReference>
<evidence type="ECO:0008006" key="4">
    <source>
        <dbReference type="Google" id="ProtNLM"/>
    </source>
</evidence>
<gene>
    <name evidence="2" type="ORF">Slin15195_G102560</name>
</gene>
<reference evidence="2" key="1">
    <citation type="submission" date="2022-06" db="EMBL/GenBank/DDBJ databases">
        <title>Complete genome sequences of two strains of the flax pathogen Septoria linicola.</title>
        <authorList>
            <person name="Lapalu N."/>
            <person name="Simon A."/>
            <person name="Demenou B."/>
            <person name="Paumier D."/>
            <person name="Guillot M.-P."/>
            <person name="Gout L."/>
            <person name="Valade R."/>
        </authorList>
    </citation>
    <scope>NUCLEOTIDE SEQUENCE</scope>
    <source>
        <strain evidence="2">SE15195</strain>
    </source>
</reference>
<protein>
    <recommendedName>
        <fullName evidence="4">BZIP domain-containing protein</fullName>
    </recommendedName>
</protein>
<dbReference type="CDD" id="cd14688">
    <property type="entry name" value="bZIP_YAP"/>
    <property type="match status" value="1"/>
</dbReference>
<sequence length="523" mass="59972">MSHQENTTHREPCSEDAVLVDAPASVSLRRLKKREVDRRCQRKARAKKQSHIEYLEALVETLKQQDSSGQVAALHRQLQRTEDERARLATTLGEIQLLLGHHESQPDGVDHQSCTSAGSHVNPSVDSGVPVQDEELAIQKSNTYEWIKSAHSCCCSAHVLRQPGWDAVWQGNYWKFIADVLDERFDWTDDTQPADDDESDDVLVRAVLEGWDAVEERAPLHPSLQMLRRVDEATFGPIPMTERLAMLRAMHLQLQYHTEPSSERHEKLPPWYTYRPSHHIPHTYAVDYWAWPHFRQRFISNEHTYCGNGFFRMYQEQMRLLWPFEFRDCYTHDLETGLYKPSRLFDERINNINCWTMGPDFFEKFPELSGVIPTNLRGVPKSMPAAGGVVMRKRLSPPSSTLIKSARSTGFIVPDEDDQECPDKERENGTRSRPPAYTPLTAGMHHQSTSRPFYSAQSQQDLSSLTTMPPIQHTFSEAHHGTSSSATEWQDLWSIEIPSRDMPSSRGLSIPATCEASEPDWLW</sequence>
<dbReference type="EMBL" id="CP099426">
    <property type="protein sequence ID" value="USW56937.1"/>
    <property type="molecule type" value="Genomic_DNA"/>
</dbReference>